<dbReference type="EMBL" id="CP036269">
    <property type="protein sequence ID" value="QDT43775.1"/>
    <property type="molecule type" value="Genomic_DNA"/>
</dbReference>
<dbReference type="KEGG" id="gaz:Pan241w_38790"/>
<keyword evidence="8" id="KW-1185">Reference proteome</keyword>
<feature type="transmembrane region" description="Helical" evidence="6">
    <location>
        <begin position="163"/>
        <end position="181"/>
    </location>
</feature>
<dbReference type="GO" id="GO:0022857">
    <property type="term" value="F:transmembrane transporter activity"/>
    <property type="evidence" value="ECO:0007669"/>
    <property type="project" value="InterPro"/>
</dbReference>
<evidence type="ECO:0000256" key="6">
    <source>
        <dbReference type="SAM" id="Phobius"/>
    </source>
</evidence>
<gene>
    <name evidence="7" type="primary">rbsC_2</name>
    <name evidence="7" type="ORF">Pan241w_38790</name>
</gene>
<feature type="transmembrane region" description="Helical" evidence="6">
    <location>
        <begin position="59"/>
        <end position="77"/>
    </location>
</feature>
<evidence type="ECO:0000256" key="1">
    <source>
        <dbReference type="ARBA" id="ARBA00004651"/>
    </source>
</evidence>
<dbReference type="Pfam" id="PF02653">
    <property type="entry name" value="BPD_transp_2"/>
    <property type="match status" value="1"/>
</dbReference>
<keyword evidence="5 6" id="KW-0472">Membrane</keyword>
<keyword evidence="2" id="KW-1003">Cell membrane</keyword>
<evidence type="ECO:0000256" key="4">
    <source>
        <dbReference type="ARBA" id="ARBA00022989"/>
    </source>
</evidence>
<dbReference type="Proteomes" id="UP000317171">
    <property type="component" value="Chromosome"/>
</dbReference>
<keyword evidence="3 6" id="KW-0812">Transmembrane</keyword>
<protein>
    <submittedName>
        <fullName evidence="7">Ribose transport system permease protein RbsC</fullName>
    </submittedName>
</protein>
<dbReference type="PANTHER" id="PTHR32196">
    <property type="entry name" value="ABC TRANSPORTER PERMEASE PROTEIN YPHD-RELATED-RELATED"/>
    <property type="match status" value="1"/>
</dbReference>
<proteinExistence type="predicted"/>
<feature type="transmembrane region" description="Helical" evidence="6">
    <location>
        <begin position="210"/>
        <end position="231"/>
    </location>
</feature>
<feature type="transmembrane region" description="Helical" evidence="6">
    <location>
        <begin position="35"/>
        <end position="52"/>
    </location>
</feature>
<name>A0A517RIS1_9PLAN</name>
<organism evidence="7 8">
    <name type="scientific">Gimesia alba</name>
    <dbReference type="NCBI Taxonomy" id="2527973"/>
    <lineage>
        <taxon>Bacteria</taxon>
        <taxon>Pseudomonadati</taxon>
        <taxon>Planctomycetota</taxon>
        <taxon>Planctomycetia</taxon>
        <taxon>Planctomycetales</taxon>
        <taxon>Planctomycetaceae</taxon>
        <taxon>Gimesia</taxon>
    </lineage>
</organism>
<reference evidence="7 8" key="1">
    <citation type="submission" date="2019-02" db="EMBL/GenBank/DDBJ databases">
        <title>Deep-cultivation of Planctomycetes and their phenomic and genomic characterization uncovers novel biology.</title>
        <authorList>
            <person name="Wiegand S."/>
            <person name="Jogler M."/>
            <person name="Boedeker C."/>
            <person name="Pinto D."/>
            <person name="Vollmers J."/>
            <person name="Rivas-Marin E."/>
            <person name="Kohn T."/>
            <person name="Peeters S.H."/>
            <person name="Heuer A."/>
            <person name="Rast P."/>
            <person name="Oberbeckmann S."/>
            <person name="Bunk B."/>
            <person name="Jeske O."/>
            <person name="Meyerdierks A."/>
            <person name="Storesund J.E."/>
            <person name="Kallscheuer N."/>
            <person name="Luecker S."/>
            <person name="Lage O.M."/>
            <person name="Pohl T."/>
            <person name="Merkel B.J."/>
            <person name="Hornburger P."/>
            <person name="Mueller R.-W."/>
            <person name="Bruemmer F."/>
            <person name="Labrenz M."/>
            <person name="Spormann A.M."/>
            <person name="Op den Camp H."/>
            <person name="Overmann J."/>
            <person name="Amann R."/>
            <person name="Jetten M.S.M."/>
            <person name="Mascher T."/>
            <person name="Medema M.H."/>
            <person name="Devos D.P."/>
            <person name="Kaster A.-K."/>
            <person name="Ovreas L."/>
            <person name="Rohde M."/>
            <person name="Galperin M.Y."/>
            <person name="Jogler C."/>
        </authorList>
    </citation>
    <scope>NUCLEOTIDE SEQUENCE [LARGE SCALE GENOMIC DNA]</scope>
    <source>
        <strain evidence="7 8">Pan241w</strain>
    </source>
</reference>
<dbReference type="InterPro" id="IPR001851">
    <property type="entry name" value="ABC_transp_permease"/>
</dbReference>
<comment type="subcellular location">
    <subcellularLocation>
        <location evidence="1">Cell membrane</location>
        <topology evidence="1">Multi-pass membrane protein</topology>
    </subcellularLocation>
</comment>
<evidence type="ECO:0000256" key="5">
    <source>
        <dbReference type="ARBA" id="ARBA00023136"/>
    </source>
</evidence>
<feature type="transmembrane region" description="Helical" evidence="6">
    <location>
        <begin position="83"/>
        <end position="105"/>
    </location>
</feature>
<dbReference type="RefSeq" id="WP_198000012.1">
    <property type="nucleotide sequence ID" value="NZ_CP036269.1"/>
</dbReference>
<feature type="transmembrane region" description="Helical" evidence="6">
    <location>
        <begin position="295"/>
        <end position="312"/>
    </location>
</feature>
<accession>A0A517RIS1</accession>
<evidence type="ECO:0000256" key="2">
    <source>
        <dbReference type="ARBA" id="ARBA00022475"/>
    </source>
</evidence>
<evidence type="ECO:0000313" key="7">
    <source>
        <dbReference type="EMBL" id="QDT43775.1"/>
    </source>
</evidence>
<sequence>MKKILGILILLIVVCVVTAVSNENFVSAYNMQNVIRLTSLFGIISIGVAFVIISGGIDLSIGSVICLVGSLLPYLIVEKQYSIASALLLSGAISIAIGLIHGLLITKLKLQPFIVTLCGLLIYRGIARGITEDQTQGFGTGYTGLRYLATGKVEIPFWEGFKLPVPFLIMLGLAIVAAFFLNKTIFGRYLKAIGNNEAAARYSGIKTDRVVIMSYVICSFLAGVGGVLFALDINSVQPEGIGNFYELYAIAAAVLGGCSIRGGEGTILGVVIGAALMRVLRNSITMLGIPSQLEFAIIGAVILVGVITDELVKRYAQKRRAVLQARQTSG</sequence>
<evidence type="ECO:0000313" key="8">
    <source>
        <dbReference type="Proteomes" id="UP000317171"/>
    </source>
</evidence>
<dbReference type="PANTHER" id="PTHR32196:SF15">
    <property type="entry name" value="SUGAR ABC TRANSPORTER PERMEASE PROTEIN"/>
    <property type="match status" value="1"/>
</dbReference>
<keyword evidence="4 6" id="KW-1133">Transmembrane helix</keyword>
<evidence type="ECO:0000256" key="3">
    <source>
        <dbReference type="ARBA" id="ARBA00022692"/>
    </source>
</evidence>
<dbReference type="GO" id="GO:0005886">
    <property type="term" value="C:plasma membrane"/>
    <property type="evidence" value="ECO:0007669"/>
    <property type="project" value="UniProtKB-SubCell"/>
</dbReference>
<dbReference type="CDD" id="cd06579">
    <property type="entry name" value="TM_PBP1_transp_AraH_like"/>
    <property type="match status" value="1"/>
</dbReference>
<dbReference type="AlphaFoldDB" id="A0A517RIS1"/>